<keyword evidence="2" id="KW-1185">Reference proteome</keyword>
<dbReference type="RefSeq" id="WP_341429361.1">
    <property type="nucleotide sequence ID" value="NZ_JBBUTG010000041.1"/>
</dbReference>
<proteinExistence type="predicted"/>
<evidence type="ECO:0000313" key="2">
    <source>
        <dbReference type="Proteomes" id="UP001371218"/>
    </source>
</evidence>
<gene>
    <name evidence="1" type="ORF">AACH06_29275</name>
</gene>
<protein>
    <submittedName>
        <fullName evidence="1">Uncharacterized protein</fullName>
    </submittedName>
</protein>
<name>A0ABU9BY66_9BURK</name>
<evidence type="ECO:0000313" key="1">
    <source>
        <dbReference type="EMBL" id="MEK8034927.1"/>
    </source>
</evidence>
<accession>A0ABU9BY66</accession>
<comment type="caution">
    <text evidence="1">The sequence shown here is derived from an EMBL/GenBank/DDBJ whole genome shotgun (WGS) entry which is preliminary data.</text>
</comment>
<dbReference type="Proteomes" id="UP001371218">
    <property type="component" value="Unassembled WGS sequence"/>
</dbReference>
<reference evidence="1 2" key="1">
    <citation type="submission" date="2024-04" db="EMBL/GenBank/DDBJ databases">
        <title>Novel species of the genus Ideonella isolated from streams.</title>
        <authorList>
            <person name="Lu H."/>
        </authorList>
    </citation>
    <scope>NUCLEOTIDE SEQUENCE [LARGE SCALE GENOMIC DNA]</scope>
    <source>
        <strain evidence="1 2">DXS29W</strain>
    </source>
</reference>
<dbReference type="EMBL" id="JBBUTG010000041">
    <property type="protein sequence ID" value="MEK8034927.1"/>
    <property type="molecule type" value="Genomic_DNA"/>
</dbReference>
<organism evidence="1 2">
    <name type="scientific">Ideonella lacteola</name>
    <dbReference type="NCBI Taxonomy" id="2984193"/>
    <lineage>
        <taxon>Bacteria</taxon>
        <taxon>Pseudomonadati</taxon>
        <taxon>Pseudomonadota</taxon>
        <taxon>Betaproteobacteria</taxon>
        <taxon>Burkholderiales</taxon>
        <taxon>Sphaerotilaceae</taxon>
        <taxon>Ideonella</taxon>
    </lineage>
</organism>
<sequence length="220" mass="24761">MKTLRFWLFGAALTLYAHLAFGEGFLGISAKSRLQDLKTQFPNATLTELEPVWLQPHQRLIQISGVGIDGSLAVKLEHEVEATRLLAVELAKRQADKSIESWQAELLQGLPEKVASLQRNPPSDPWEVKDIRWEPPTPVPLRSALARYGKPDSDKSDEQFRRVVEWSSKGVTAYVDQSEAISVFVYTFTLRDYLCANLPDACKNIEKEDPKSKPAQGSKR</sequence>